<dbReference type="Proteomes" id="UP000199409">
    <property type="component" value="Unassembled WGS sequence"/>
</dbReference>
<dbReference type="SUPFAM" id="SSF48256">
    <property type="entry name" value="Citrate synthase"/>
    <property type="match status" value="1"/>
</dbReference>
<dbReference type="Gene3D" id="1.10.580.10">
    <property type="entry name" value="Citrate Synthase, domain 1"/>
    <property type="match status" value="1"/>
</dbReference>
<dbReference type="InterPro" id="IPR036969">
    <property type="entry name" value="Citrate_synthase_sf"/>
</dbReference>
<protein>
    <submittedName>
        <fullName evidence="1">Citrate synthase</fullName>
    </submittedName>
</protein>
<dbReference type="RefSeq" id="WP_092345855.1">
    <property type="nucleotide sequence ID" value="NZ_FNQN01000003.1"/>
</dbReference>
<name>A0A1H3YL37_9BACT</name>
<gene>
    <name evidence="1" type="ORF">SAMN05660420_01266</name>
</gene>
<reference evidence="1 2" key="1">
    <citation type="submission" date="2016-10" db="EMBL/GenBank/DDBJ databases">
        <authorList>
            <person name="de Groot N.N."/>
        </authorList>
    </citation>
    <scope>NUCLEOTIDE SEQUENCE [LARGE SCALE GENOMIC DNA]</scope>
    <source>
        <strain evidence="1 2">DSM 7343</strain>
    </source>
</reference>
<sequence length="269" mass="29877">MDERKVKNRNTEFSAKISSRFWQEVPNDDNPYIADNYRCQGYDLTQLAEKRSFTETLYLLFRGELPNQQQNEILQKLMIAFINPGPRHPASRAAMLAGVSKAAPSQLLPISLSILSGEHLGAGSLEKNVRFFRKNVAKDPKEIIADLHLQLSNPSPSNWEPIPGFGMRFGSIDQFSKKIAELLLPLPGAGRALKWGALLSEHLQEFNLGWLPTGVTAAVLSDLGFHPKAAVGIFQLISAPGLLAHGLEMSGKPLTTMPFLEDKDYRIEE</sequence>
<dbReference type="EMBL" id="FNQN01000003">
    <property type="protein sequence ID" value="SEA11672.1"/>
    <property type="molecule type" value="Genomic_DNA"/>
</dbReference>
<dbReference type="Pfam" id="PF00285">
    <property type="entry name" value="Citrate_synt"/>
    <property type="match status" value="1"/>
</dbReference>
<evidence type="ECO:0000313" key="2">
    <source>
        <dbReference type="Proteomes" id="UP000199409"/>
    </source>
</evidence>
<dbReference type="OrthoDB" id="3284791at2"/>
<accession>A0A1H3YL37</accession>
<keyword evidence="2" id="KW-1185">Reference proteome</keyword>
<proteinExistence type="predicted"/>
<evidence type="ECO:0000313" key="1">
    <source>
        <dbReference type="EMBL" id="SEA11672.1"/>
    </source>
</evidence>
<dbReference type="InterPro" id="IPR002020">
    <property type="entry name" value="Citrate_synthase"/>
</dbReference>
<dbReference type="STRING" id="37625.SAMN05660420_01266"/>
<dbReference type="AlphaFoldDB" id="A0A1H3YL37"/>
<organism evidence="1 2">
    <name type="scientific">Desulfuromusa kysingii</name>
    <dbReference type="NCBI Taxonomy" id="37625"/>
    <lineage>
        <taxon>Bacteria</taxon>
        <taxon>Pseudomonadati</taxon>
        <taxon>Thermodesulfobacteriota</taxon>
        <taxon>Desulfuromonadia</taxon>
        <taxon>Desulfuromonadales</taxon>
        <taxon>Geopsychrobacteraceae</taxon>
        <taxon>Desulfuromusa</taxon>
    </lineage>
</organism>
<dbReference type="GO" id="GO:0046912">
    <property type="term" value="F:acyltransferase activity, acyl groups converted into alkyl on transfer"/>
    <property type="evidence" value="ECO:0007669"/>
    <property type="project" value="InterPro"/>
</dbReference>
<dbReference type="InterPro" id="IPR016142">
    <property type="entry name" value="Citrate_synth-like_lrg_a-sub"/>
</dbReference>